<dbReference type="RefSeq" id="WP_079734070.1">
    <property type="nucleotide sequence ID" value="NZ_LT670848.1"/>
</dbReference>
<dbReference type="EMBL" id="LT670848">
    <property type="protein sequence ID" value="SHM47195.1"/>
    <property type="molecule type" value="Genomic_DNA"/>
</dbReference>
<dbReference type="InterPro" id="IPR047803">
    <property type="entry name" value="DCD1A/B-like"/>
</dbReference>
<dbReference type="OrthoDB" id="5480874at2"/>
<dbReference type="Pfam" id="PF03417">
    <property type="entry name" value="AAT"/>
    <property type="match status" value="1"/>
</dbReference>
<dbReference type="PANTHER" id="PTHR35190">
    <property type="entry name" value="PROTEIN DCD1B"/>
    <property type="match status" value="1"/>
</dbReference>
<evidence type="ECO:0000313" key="3">
    <source>
        <dbReference type="Proteomes" id="UP000190235"/>
    </source>
</evidence>
<proteinExistence type="predicted"/>
<feature type="domain" description="Peptidase C45 hydrolase" evidence="1">
    <location>
        <begin position="188"/>
        <end position="387"/>
    </location>
</feature>
<dbReference type="InterPro" id="IPR047794">
    <property type="entry name" value="C45_proenzyme-like"/>
</dbReference>
<dbReference type="Gene3D" id="3.60.60.10">
    <property type="entry name" value="Penicillin V Acylase, Chain A"/>
    <property type="match status" value="1"/>
</dbReference>
<protein>
    <submittedName>
        <fullName evidence="2">Acyl-coenzyme A:6-aminopenicillanic acid acyl-transferase</fullName>
    </submittedName>
</protein>
<keyword evidence="2" id="KW-0808">Transferase</keyword>
<dbReference type="Proteomes" id="UP000190235">
    <property type="component" value="Chromosome I"/>
</dbReference>
<organism evidence="2 3">
    <name type="scientific">Salegentibacter salegens</name>
    <dbReference type="NCBI Taxonomy" id="143223"/>
    <lineage>
        <taxon>Bacteria</taxon>
        <taxon>Pseudomonadati</taxon>
        <taxon>Bacteroidota</taxon>
        <taxon>Flavobacteriia</taxon>
        <taxon>Flavobacteriales</taxon>
        <taxon>Flavobacteriaceae</taxon>
        <taxon>Salegentibacter</taxon>
    </lineage>
</organism>
<evidence type="ECO:0000313" key="2">
    <source>
        <dbReference type="EMBL" id="SHM47195.1"/>
    </source>
</evidence>
<accession>A0A1M7J2K0</accession>
<gene>
    <name evidence="2" type="ORF">SAMN05878281_0790</name>
</gene>
<dbReference type="InterPro" id="IPR005079">
    <property type="entry name" value="Peptidase_C45_hydrolase"/>
</dbReference>
<dbReference type="AlphaFoldDB" id="A0A1M7J2K0"/>
<reference evidence="3" key="1">
    <citation type="submission" date="2016-11" db="EMBL/GenBank/DDBJ databases">
        <authorList>
            <person name="Varghese N."/>
            <person name="Submissions S."/>
        </authorList>
    </citation>
    <scope>NUCLEOTIDE SEQUENCE [LARGE SCALE GENOMIC DNA]</scope>
    <source>
        <strain evidence="3">ACAM 48</strain>
    </source>
</reference>
<name>A0A1M7J2K0_9FLAO</name>
<sequence>MKLLLVRISIFLGVFLLLNSCGIKRSLQDRPDISGIKNIDTTRTKLSETHYKIGKNSLYKNKYGIWELYIEGDALERGVISGSLTRELMHKQETAFMDKIYELVPGPGYRNFLKKTVAWFNRKMYLHVPEEYKQEIYGTSLFGLEKYNDFAPAYVRMLYFHGAHDIGHALQDLMLVGCTSFAAWGDKTEDGQLLLGRNFDFYAGDEFAEEKIAAFVNPDKGHKFMMYTWAGMIGSVSGMNEQGISVTINAGKSKIPRQAKTPISLVTREILQYASSTKEAIEIAKKREVFVSESIMVGSASEHKAILIEVAPGNFGVYEVENSNELVCSNHFQSEAYAEDNRNLKAIAESHTQYRFDKMQELLSKKEKLNSEKAAEILRNKEGLEGANLGMGNEMAINQLLAHHGIIFKPEERKVWVSANPYQLGAFVAYDLDAAFKKFEDGNVSGSVMLAQETIAEDPFVNTEAYKDYEKYRKLSREITEAISKEKEISENKIKRLKYLNPHFWEVYKIAGDYYFQQEEFKKAVINYKQAKRREVTTLPDEEYLDKMIKKSYRRL</sequence>
<dbReference type="GO" id="GO:0016740">
    <property type="term" value="F:transferase activity"/>
    <property type="evidence" value="ECO:0007669"/>
    <property type="project" value="UniProtKB-KW"/>
</dbReference>
<evidence type="ECO:0000259" key="1">
    <source>
        <dbReference type="Pfam" id="PF03417"/>
    </source>
</evidence>
<dbReference type="NCBIfam" id="NF040521">
    <property type="entry name" value="C45_proenzyme"/>
    <property type="match status" value="1"/>
</dbReference>
<dbReference type="STRING" id="143223.SAMN05878281_0790"/>
<keyword evidence="3" id="KW-1185">Reference proteome</keyword>
<dbReference type="PANTHER" id="PTHR35190:SF2">
    <property type="entry name" value="PROTEIN DCD1B"/>
    <property type="match status" value="1"/>
</dbReference>